<feature type="transmembrane region" description="Helical" evidence="1">
    <location>
        <begin position="64"/>
        <end position="85"/>
    </location>
</feature>
<comment type="caution">
    <text evidence="2">The sequence shown here is derived from an EMBL/GenBank/DDBJ whole genome shotgun (WGS) entry which is preliminary data.</text>
</comment>
<evidence type="ECO:0000313" key="2">
    <source>
        <dbReference type="EMBL" id="CAL4085168.1"/>
    </source>
</evidence>
<dbReference type="EMBL" id="CAXKWB010006947">
    <property type="protein sequence ID" value="CAL4085168.1"/>
    <property type="molecule type" value="Genomic_DNA"/>
</dbReference>
<evidence type="ECO:0000313" key="3">
    <source>
        <dbReference type="Proteomes" id="UP001497623"/>
    </source>
</evidence>
<name>A0AAV2QGB1_MEGNR</name>
<dbReference type="AlphaFoldDB" id="A0AAV2QGB1"/>
<gene>
    <name evidence="2" type="ORF">MNOR_LOCUS12609</name>
</gene>
<keyword evidence="1" id="KW-0812">Transmembrane</keyword>
<feature type="non-terminal residue" evidence="2">
    <location>
        <position position="107"/>
    </location>
</feature>
<dbReference type="Proteomes" id="UP001497623">
    <property type="component" value="Unassembled WGS sequence"/>
</dbReference>
<accession>A0AAV2QGB1</accession>
<evidence type="ECO:0000256" key="1">
    <source>
        <dbReference type="SAM" id="Phobius"/>
    </source>
</evidence>
<reference evidence="2 3" key="1">
    <citation type="submission" date="2024-05" db="EMBL/GenBank/DDBJ databases">
        <authorList>
            <person name="Wallberg A."/>
        </authorList>
    </citation>
    <scope>NUCLEOTIDE SEQUENCE [LARGE SCALE GENOMIC DNA]</scope>
</reference>
<sequence length="107" mass="11959">RMSRSMAGSMASGISNISRAHSMRSVATLTSTMQRKTGINIPILEYAGFTNVQRGSVLSSMYSIIEGIFSIITGFFDIYCLYLAMPGSEHYGYYYFSYDFVYTGDPH</sequence>
<protein>
    <submittedName>
        <fullName evidence="2">Uncharacterized protein</fullName>
    </submittedName>
</protein>
<keyword evidence="3" id="KW-1185">Reference proteome</keyword>
<feature type="non-terminal residue" evidence="2">
    <location>
        <position position="1"/>
    </location>
</feature>
<proteinExistence type="predicted"/>
<keyword evidence="1" id="KW-1133">Transmembrane helix</keyword>
<keyword evidence="1" id="KW-0472">Membrane</keyword>
<organism evidence="2 3">
    <name type="scientific">Meganyctiphanes norvegica</name>
    <name type="common">Northern krill</name>
    <name type="synonym">Thysanopoda norvegica</name>
    <dbReference type="NCBI Taxonomy" id="48144"/>
    <lineage>
        <taxon>Eukaryota</taxon>
        <taxon>Metazoa</taxon>
        <taxon>Ecdysozoa</taxon>
        <taxon>Arthropoda</taxon>
        <taxon>Crustacea</taxon>
        <taxon>Multicrustacea</taxon>
        <taxon>Malacostraca</taxon>
        <taxon>Eumalacostraca</taxon>
        <taxon>Eucarida</taxon>
        <taxon>Euphausiacea</taxon>
        <taxon>Euphausiidae</taxon>
        <taxon>Meganyctiphanes</taxon>
    </lineage>
</organism>